<dbReference type="EMBL" id="CP032093">
    <property type="protein sequence ID" value="AXY01983.1"/>
    <property type="molecule type" value="Genomic_DNA"/>
</dbReference>
<evidence type="ECO:0008006" key="4">
    <source>
        <dbReference type="Google" id="ProtNLM"/>
    </source>
</evidence>
<protein>
    <recommendedName>
        <fullName evidence="4">Porin</fullName>
    </recommendedName>
</protein>
<keyword evidence="3" id="KW-1185">Reference proteome</keyword>
<proteinExistence type="predicted"/>
<keyword evidence="1" id="KW-0732">Signal</keyword>
<organism evidence="2 3">
    <name type="scientific">Vibrio alfacsensis</name>
    <dbReference type="NCBI Taxonomy" id="1074311"/>
    <lineage>
        <taxon>Bacteria</taxon>
        <taxon>Pseudomonadati</taxon>
        <taxon>Pseudomonadota</taxon>
        <taxon>Gammaproteobacteria</taxon>
        <taxon>Vibrionales</taxon>
        <taxon>Vibrionaceae</taxon>
        <taxon>Vibrio</taxon>
    </lineage>
</organism>
<evidence type="ECO:0000256" key="1">
    <source>
        <dbReference type="SAM" id="SignalP"/>
    </source>
</evidence>
<accession>A0ABM6YW00</accession>
<dbReference type="Pfam" id="PF16941">
    <property type="entry name" value="CymA"/>
    <property type="match status" value="1"/>
</dbReference>
<name>A0ABM6YW00_9VIBR</name>
<feature type="chain" id="PRO_5047001414" description="Porin" evidence="1">
    <location>
        <begin position="22"/>
        <end position="341"/>
    </location>
</feature>
<feature type="signal peptide" evidence="1">
    <location>
        <begin position="1"/>
        <end position="21"/>
    </location>
</feature>
<evidence type="ECO:0000313" key="3">
    <source>
        <dbReference type="Proteomes" id="UP000262832"/>
    </source>
</evidence>
<gene>
    <name evidence="2" type="ORF">D1115_13380</name>
</gene>
<reference evidence="2 3" key="1">
    <citation type="submission" date="2018-08" db="EMBL/GenBank/DDBJ databases">
        <title>Genomic taxonomy of the Vibrionaceae family.</title>
        <authorList>
            <person name="Gomez-Gil B."/>
            <person name="Tanaka M."/>
            <person name="Sawabe T."/>
            <person name="Enciso-Ibarra K."/>
        </authorList>
    </citation>
    <scope>NUCLEOTIDE SEQUENCE [LARGE SCALE GENOMIC DNA]</scope>
    <source>
        <strain evidence="2 3">CAIM 1831</strain>
    </source>
</reference>
<sequence>MNKSILSVLIANAFIAPHALADIYSTDPQSAEQDFFSSLIDGTGGNVGAFYEREDKKSYAADGSLIGNNTYTENSLITGYLYNNELPLSLNYSYKQITDIWDPAAEGANSSVRTSDQLATNLRYRRALGNGFNTGLGWQTEIERGDHRQGSQVGDITKDQHQFYTFLGYWNNDWKGGFYAQASYGLQNTTDDLNTSVWGDKDQTYYKLMIKPYKNFGKVFAGVEIYYEDKDTDSGVSGEQLENFKELYIEPEIAYSFDTGGRVFIKQRYTEKTTKNLANGNEYFGTVNKTTLGYQHNFEDWMVSAEVELFNEDKQEDTGSGKIDSGNEEYNKLKLMALYRF</sequence>
<evidence type="ECO:0000313" key="2">
    <source>
        <dbReference type="EMBL" id="AXY01983.1"/>
    </source>
</evidence>
<dbReference type="Proteomes" id="UP000262832">
    <property type="component" value="Chromosome I"/>
</dbReference>
<dbReference type="RefSeq" id="WP_128811724.1">
    <property type="nucleotide sequence ID" value="NZ_CP032093.1"/>
</dbReference>
<dbReference type="InterPro" id="IPR031609">
    <property type="entry name" value="CymA"/>
</dbReference>